<sequence>MLVAAEGCTKIVFAIPASLGTHGAVQLDQDHHKATSFLAANLQIGNREKSCAAFVEFAEGNIQAALTGSPGHALAAEVPLNGIDDRLHSPARLLLFVAIRRYMTQSAPDGLPVQLQHVGGAECGN</sequence>
<evidence type="ECO:0000313" key="2">
    <source>
        <dbReference type="Proteomes" id="UP000193335"/>
    </source>
</evidence>
<proteinExistence type="predicted"/>
<name>A0A1Y2J9A7_BRAJP</name>
<evidence type="ECO:0000313" key="1">
    <source>
        <dbReference type="EMBL" id="OSJ21231.1"/>
    </source>
</evidence>
<dbReference type="AlphaFoldDB" id="A0A1Y2J9A7"/>
<gene>
    <name evidence="1" type="ORF">BSZ19_48250</name>
</gene>
<dbReference type="EMBL" id="NAFL01000287">
    <property type="protein sequence ID" value="OSJ21231.1"/>
    <property type="molecule type" value="Genomic_DNA"/>
</dbReference>
<organism evidence="1 2">
    <name type="scientific">Bradyrhizobium japonicum</name>
    <dbReference type="NCBI Taxonomy" id="375"/>
    <lineage>
        <taxon>Bacteria</taxon>
        <taxon>Pseudomonadati</taxon>
        <taxon>Pseudomonadota</taxon>
        <taxon>Alphaproteobacteria</taxon>
        <taxon>Hyphomicrobiales</taxon>
        <taxon>Nitrobacteraceae</taxon>
        <taxon>Bradyrhizobium</taxon>
    </lineage>
</organism>
<protein>
    <submittedName>
        <fullName evidence="1">Uncharacterized protein</fullName>
    </submittedName>
</protein>
<comment type="caution">
    <text evidence="1">The sequence shown here is derived from an EMBL/GenBank/DDBJ whole genome shotgun (WGS) entry which is preliminary data.</text>
</comment>
<accession>A0A1Y2J9A7</accession>
<reference evidence="1 2" key="1">
    <citation type="submission" date="2017-03" db="EMBL/GenBank/DDBJ databases">
        <title>Whole genome sequences of fourteen strains of Bradyrhizobium canariense and one strain of Bradyrhizobium japonicum isolated from Lupinus (Papilionoideae: Genisteae) species in Algeria.</title>
        <authorList>
            <person name="Crovadore J."/>
            <person name="Chekireb D."/>
            <person name="Brachmann A."/>
            <person name="Chablais R."/>
            <person name="Cochard B."/>
            <person name="Lefort F."/>
        </authorList>
    </citation>
    <scope>NUCLEOTIDE SEQUENCE [LARGE SCALE GENOMIC DNA]</scope>
    <source>
        <strain evidence="1 2">UBMA197</strain>
    </source>
</reference>
<dbReference type="Proteomes" id="UP000193335">
    <property type="component" value="Unassembled WGS sequence"/>
</dbReference>